<sequence length="493" mass="54115">MTPLVEPVLKISQLVSRVSANTVLRVSDLTIGLGQHWVIYGQNGSGKSLLAAYLLGQLPLGRHRLWQAPTLKGRIACVSFDEQQQLTAADRRHDISEYSVSAHDEGTRVCDLLSLTGTPGNDQKHLISALGIDDLLEQGIRFLSSGQLRRVMIARAISLKPVVLILDSPLDSIDAVSAATIQMTLTNWMGPDKALIELSRSIDESVPGCTHMALMSDCKVVATGSFTDIHRSSQLRELSGAVLPAPMPIPEPDAETSMHTPDEVIRLAGVSASYGTKLVIDRLDWLVRRGQHVLIEGPNGCGKSTLLSILTGENNFAYGQSIWLFGQPWGSGQSVWDIKKHFGVVSNHLHLSYGKGWSVLDVVCSGFADTMGFYGQRRASQQRLANAWLSAVHSQHLADSAFDQLSFGQQKLILLARSLVKTPPLLILDEPLVGLDDYHRRLLLSLLARIAQQNHTQLLYVSHTVNERPAFLNRRLTYLGAGRWQSADLKPQV</sequence>
<dbReference type="GO" id="GO:0005524">
    <property type="term" value="F:ATP binding"/>
    <property type="evidence" value="ECO:0007669"/>
    <property type="project" value="UniProtKB-KW"/>
</dbReference>
<organism evidence="4 5">
    <name type="scientific">Pseudohongiella nitratireducens</name>
    <dbReference type="NCBI Taxonomy" id="1768907"/>
    <lineage>
        <taxon>Bacteria</taxon>
        <taxon>Pseudomonadati</taxon>
        <taxon>Pseudomonadota</taxon>
        <taxon>Gammaproteobacteria</taxon>
        <taxon>Pseudomonadales</taxon>
        <taxon>Pseudohongiellaceae</taxon>
        <taxon>Pseudohongiella</taxon>
    </lineage>
</organism>
<dbReference type="PANTHER" id="PTHR43158">
    <property type="entry name" value="SKFA PEPTIDE EXPORT ATP-BINDING PROTEIN SKFE"/>
    <property type="match status" value="1"/>
</dbReference>
<dbReference type="EMBL" id="BMIY01000009">
    <property type="protein sequence ID" value="GFZ78109.1"/>
    <property type="molecule type" value="Genomic_DNA"/>
</dbReference>
<dbReference type="PROSITE" id="PS00211">
    <property type="entry name" value="ABC_TRANSPORTER_1"/>
    <property type="match status" value="2"/>
</dbReference>
<feature type="domain" description="ABC transporter" evidence="3">
    <location>
        <begin position="265"/>
        <end position="493"/>
    </location>
</feature>
<protein>
    <submittedName>
        <fullName evidence="4">Molybdate ABC transporter ATP-binding protein ModF</fullName>
    </submittedName>
</protein>
<proteinExistence type="predicted"/>
<evidence type="ECO:0000256" key="1">
    <source>
        <dbReference type="ARBA" id="ARBA00022741"/>
    </source>
</evidence>
<accession>A0A916QLY3</accession>
<dbReference type="Proteomes" id="UP000627715">
    <property type="component" value="Unassembled WGS sequence"/>
</dbReference>
<dbReference type="Pfam" id="PF00005">
    <property type="entry name" value="ABC_tran"/>
    <property type="match status" value="2"/>
</dbReference>
<dbReference type="AlphaFoldDB" id="A0A916QLY3"/>
<keyword evidence="1" id="KW-0547">Nucleotide-binding</keyword>
<dbReference type="InterPro" id="IPR003439">
    <property type="entry name" value="ABC_transporter-like_ATP-bd"/>
</dbReference>
<evidence type="ECO:0000259" key="3">
    <source>
        <dbReference type="PROSITE" id="PS50893"/>
    </source>
</evidence>
<dbReference type="RefSeq" id="WP_068810455.1">
    <property type="nucleotide sequence ID" value="NZ_BMIY01000009.1"/>
</dbReference>
<reference evidence="4" key="2">
    <citation type="submission" date="2020-09" db="EMBL/GenBank/DDBJ databases">
        <authorList>
            <person name="Sun Q."/>
            <person name="Zhou Y."/>
        </authorList>
    </citation>
    <scope>NUCLEOTIDE SEQUENCE</scope>
    <source>
        <strain evidence="4">CGMCC 1.15425</strain>
    </source>
</reference>
<dbReference type="Gene3D" id="3.40.50.300">
    <property type="entry name" value="P-loop containing nucleotide triphosphate hydrolases"/>
    <property type="match status" value="2"/>
</dbReference>
<keyword evidence="2 4" id="KW-0067">ATP-binding</keyword>
<evidence type="ECO:0000256" key="2">
    <source>
        <dbReference type="ARBA" id="ARBA00022840"/>
    </source>
</evidence>
<evidence type="ECO:0000313" key="5">
    <source>
        <dbReference type="Proteomes" id="UP000627715"/>
    </source>
</evidence>
<dbReference type="PROSITE" id="PS50893">
    <property type="entry name" value="ABC_TRANSPORTER_2"/>
    <property type="match status" value="2"/>
</dbReference>
<dbReference type="GO" id="GO:0016887">
    <property type="term" value="F:ATP hydrolysis activity"/>
    <property type="evidence" value="ECO:0007669"/>
    <property type="project" value="InterPro"/>
</dbReference>
<evidence type="ECO:0000313" key="4">
    <source>
        <dbReference type="EMBL" id="GFZ78109.1"/>
    </source>
</evidence>
<dbReference type="SMART" id="SM00382">
    <property type="entry name" value="AAA"/>
    <property type="match status" value="2"/>
</dbReference>
<name>A0A916QLY3_9GAMM</name>
<dbReference type="PANTHER" id="PTHR43158:SF2">
    <property type="entry name" value="SKFA PEPTIDE EXPORT ATP-BINDING PROTEIN SKFE"/>
    <property type="match status" value="1"/>
</dbReference>
<dbReference type="OrthoDB" id="9805029at2"/>
<feature type="domain" description="ABC transporter" evidence="3">
    <location>
        <begin position="9"/>
        <end position="242"/>
    </location>
</feature>
<dbReference type="InterPro" id="IPR027417">
    <property type="entry name" value="P-loop_NTPase"/>
</dbReference>
<reference evidence="4" key="1">
    <citation type="journal article" date="2014" name="Int. J. Syst. Evol. Microbiol.">
        <title>Complete genome sequence of Corynebacterium casei LMG S-19264T (=DSM 44701T), isolated from a smear-ripened cheese.</title>
        <authorList>
            <consortium name="US DOE Joint Genome Institute (JGI-PGF)"/>
            <person name="Walter F."/>
            <person name="Albersmeier A."/>
            <person name="Kalinowski J."/>
            <person name="Ruckert C."/>
        </authorList>
    </citation>
    <scope>NUCLEOTIDE SEQUENCE</scope>
    <source>
        <strain evidence="4">CGMCC 1.15425</strain>
    </source>
</reference>
<keyword evidence="5" id="KW-1185">Reference proteome</keyword>
<dbReference type="InterPro" id="IPR003593">
    <property type="entry name" value="AAA+_ATPase"/>
</dbReference>
<dbReference type="SUPFAM" id="SSF52540">
    <property type="entry name" value="P-loop containing nucleoside triphosphate hydrolases"/>
    <property type="match status" value="2"/>
</dbReference>
<gene>
    <name evidence="4" type="ORF">GCM10011403_21450</name>
</gene>
<comment type="caution">
    <text evidence="4">The sequence shown here is derived from an EMBL/GenBank/DDBJ whole genome shotgun (WGS) entry which is preliminary data.</text>
</comment>
<dbReference type="InterPro" id="IPR017871">
    <property type="entry name" value="ABC_transporter-like_CS"/>
</dbReference>